<evidence type="ECO:0000313" key="1">
    <source>
        <dbReference type="EMBL" id="KAJ2764166.1"/>
    </source>
</evidence>
<reference evidence="1" key="1">
    <citation type="submission" date="2022-07" db="EMBL/GenBank/DDBJ databases">
        <title>Phylogenomic reconstructions and comparative analyses of Kickxellomycotina fungi.</title>
        <authorList>
            <person name="Reynolds N.K."/>
            <person name="Stajich J.E."/>
            <person name="Barry K."/>
            <person name="Grigoriev I.V."/>
            <person name="Crous P."/>
            <person name="Smith M.E."/>
        </authorList>
    </citation>
    <scope>NUCLEOTIDE SEQUENCE</scope>
    <source>
        <strain evidence="1">CBS 109366</strain>
    </source>
</reference>
<dbReference type="Proteomes" id="UP001140234">
    <property type="component" value="Unassembled WGS sequence"/>
</dbReference>
<evidence type="ECO:0000313" key="2">
    <source>
        <dbReference type="Proteomes" id="UP001140234"/>
    </source>
</evidence>
<gene>
    <name evidence="1" type="ORF">IWQ57_005271</name>
</gene>
<sequence>AWNEAAQEGAAADPDAAGATAAALTKEQTDELTAWMQSNMGMQVKEVRVSDRYMTHPAIVVDFESPAVRRMMKMMAPSGTDALPASPCNVEINPRDPVIVGLFALKSKDEELARKIAMQLLDNALIAAGILDDPRSMLKRLNEILAAAVH</sequence>
<comment type="caution">
    <text evidence="1">The sequence shown here is derived from an EMBL/GenBank/DDBJ whole genome shotgun (WGS) entry which is preliminary data.</text>
</comment>
<organism evidence="1 2">
    <name type="scientific">Coemansia nantahalensis</name>
    <dbReference type="NCBI Taxonomy" id="2789366"/>
    <lineage>
        <taxon>Eukaryota</taxon>
        <taxon>Fungi</taxon>
        <taxon>Fungi incertae sedis</taxon>
        <taxon>Zoopagomycota</taxon>
        <taxon>Kickxellomycotina</taxon>
        <taxon>Kickxellomycetes</taxon>
        <taxon>Kickxellales</taxon>
        <taxon>Kickxellaceae</taxon>
        <taxon>Coemansia</taxon>
    </lineage>
</organism>
<accession>A0ACC1JNR2</accession>
<protein>
    <submittedName>
        <fullName evidence="1">Uncharacterized protein</fullName>
    </submittedName>
</protein>
<proteinExistence type="predicted"/>
<feature type="non-terminal residue" evidence="1">
    <location>
        <position position="1"/>
    </location>
</feature>
<name>A0ACC1JNR2_9FUNG</name>
<dbReference type="EMBL" id="JANBUJ010002456">
    <property type="protein sequence ID" value="KAJ2764166.1"/>
    <property type="molecule type" value="Genomic_DNA"/>
</dbReference>
<keyword evidence="2" id="KW-1185">Reference proteome</keyword>